<protein>
    <submittedName>
        <fullName evidence="2">Uncharacterized protein</fullName>
    </submittedName>
</protein>
<dbReference type="RefSeq" id="WP_114069572.1">
    <property type="nucleotide sequence ID" value="NZ_CP030850.1"/>
</dbReference>
<evidence type="ECO:0000256" key="1">
    <source>
        <dbReference type="SAM" id="Phobius"/>
    </source>
</evidence>
<name>A0A344TQ90_9BACT</name>
<dbReference type="AlphaFoldDB" id="A0A344TQ90"/>
<organism evidence="2 3">
    <name type="scientific">Runella rosea</name>
    <dbReference type="NCBI Taxonomy" id="2259595"/>
    <lineage>
        <taxon>Bacteria</taxon>
        <taxon>Pseudomonadati</taxon>
        <taxon>Bacteroidota</taxon>
        <taxon>Cytophagia</taxon>
        <taxon>Cytophagales</taxon>
        <taxon>Spirosomataceae</taxon>
        <taxon>Runella</taxon>
    </lineage>
</organism>
<keyword evidence="1" id="KW-1133">Transmembrane helix</keyword>
<feature type="transmembrane region" description="Helical" evidence="1">
    <location>
        <begin position="25"/>
        <end position="45"/>
    </location>
</feature>
<evidence type="ECO:0000313" key="2">
    <source>
        <dbReference type="EMBL" id="AXE20811.1"/>
    </source>
</evidence>
<dbReference type="Proteomes" id="UP000251993">
    <property type="component" value="Chromosome"/>
</dbReference>
<gene>
    <name evidence="2" type="ORF">DR864_25295</name>
</gene>
<keyword evidence="3" id="KW-1185">Reference proteome</keyword>
<proteinExistence type="predicted"/>
<sequence length="104" mass="12275">MKTRILPRYGNTYDRQRGKHNRRSAIISLLAILAGMVFVCFYQWMAQRTMTEMTNRALLRQDSLEAVKLSQDKVIFLMKDTINQLRKTNLHLQQQQFTLKKSGK</sequence>
<accession>A0A344TQ90</accession>
<keyword evidence="1" id="KW-0472">Membrane</keyword>
<keyword evidence="1" id="KW-0812">Transmembrane</keyword>
<dbReference type="EMBL" id="CP030850">
    <property type="protein sequence ID" value="AXE20811.1"/>
    <property type="molecule type" value="Genomic_DNA"/>
</dbReference>
<dbReference type="OrthoDB" id="959737at2"/>
<evidence type="ECO:0000313" key="3">
    <source>
        <dbReference type="Proteomes" id="UP000251993"/>
    </source>
</evidence>
<dbReference type="KEGG" id="run:DR864_25295"/>
<reference evidence="2 3" key="1">
    <citation type="submission" date="2018-07" db="EMBL/GenBank/DDBJ databases">
        <title>Genome sequencing of Runella.</title>
        <authorList>
            <person name="Baek M.-G."/>
            <person name="Yi H."/>
        </authorList>
    </citation>
    <scope>NUCLEOTIDE SEQUENCE [LARGE SCALE GENOMIC DNA]</scope>
    <source>
        <strain evidence="2 3">HYN0085</strain>
    </source>
</reference>